<keyword evidence="3" id="KW-1185">Reference proteome</keyword>
<proteinExistence type="predicted"/>
<keyword evidence="1" id="KW-0472">Membrane</keyword>
<dbReference type="Proteomes" id="UP000076722">
    <property type="component" value="Unassembled WGS sequence"/>
</dbReference>
<evidence type="ECO:0000256" key="1">
    <source>
        <dbReference type="SAM" id="Phobius"/>
    </source>
</evidence>
<organism evidence="2 3">
    <name type="scientific">Sistotremastrum niveocremeum HHB9708</name>
    <dbReference type="NCBI Taxonomy" id="1314777"/>
    <lineage>
        <taxon>Eukaryota</taxon>
        <taxon>Fungi</taxon>
        <taxon>Dikarya</taxon>
        <taxon>Basidiomycota</taxon>
        <taxon>Agaricomycotina</taxon>
        <taxon>Agaricomycetes</taxon>
        <taxon>Sistotremastrales</taxon>
        <taxon>Sistotremastraceae</taxon>
        <taxon>Sertulicium</taxon>
        <taxon>Sertulicium niveocremeum</taxon>
    </lineage>
</organism>
<dbReference type="EMBL" id="KV419443">
    <property type="protein sequence ID" value="KZS87839.1"/>
    <property type="molecule type" value="Genomic_DNA"/>
</dbReference>
<gene>
    <name evidence="2" type="ORF">SISNIDRAFT_293491</name>
</gene>
<feature type="transmembrane region" description="Helical" evidence="1">
    <location>
        <begin position="61"/>
        <end position="84"/>
    </location>
</feature>
<keyword evidence="1" id="KW-0812">Transmembrane</keyword>
<keyword evidence="1" id="KW-1133">Transmembrane helix</keyword>
<sequence length="88" mass="10155">MVALRTVRIRNQDIPSVPWQRATIPKITKFLSYIETHSSCNHTFGRFDLWKAKTESYKSRYLLNTVLRNCYAMTLVVIGASPLFQCGT</sequence>
<name>A0A164NM59_9AGAM</name>
<accession>A0A164NM59</accession>
<evidence type="ECO:0000313" key="3">
    <source>
        <dbReference type="Proteomes" id="UP000076722"/>
    </source>
</evidence>
<protein>
    <submittedName>
        <fullName evidence="2">Uncharacterized protein</fullName>
    </submittedName>
</protein>
<evidence type="ECO:0000313" key="2">
    <source>
        <dbReference type="EMBL" id="KZS87839.1"/>
    </source>
</evidence>
<reference evidence="2 3" key="1">
    <citation type="journal article" date="2016" name="Mol. Biol. Evol.">
        <title>Comparative Genomics of Early-Diverging Mushroom-Forming Fungi Provides Insights into the Origins of Lignocellulose Decay Capabilities.</title>
        <authorList>
            <person name="Nagy L.G."/>
            <person name="Riley R."/>
            <person name="Tritt A."/>
            <person name="Adam C."/>
            <person name="Daum C."/>
            <person name="Floudas D."/>
            <person name="Sun H."/>
            <person name="Yadav J.S."/>
            <person name="Pangilinan J."/>
            <person name="Larsson K.H."/>
            <person name="Matsuura K."/>
            <person name="Barry K."/>
            <person name="Labutti K."/>
            <person name="Kuo R."/>
            <person name="Ohm R.A."/>
            <person name="Bhattacharya S.S."/>
            <person name="Shirouzu T."/>
            <person name="Yoshinaga Y."/>
            <person name="Martin F.M."/>
            <person name="Grigoriev I.V."/>
            <person name="Hibbett D.S."/>
        </authorList>
    </citation>
    <scope>NUCLEOTIDE SEQUENCE [LARGE SCALE GENOMIC DNA]</scope>
    <source>
        <strain evidence="2 3">HHB9708</strain>
    </source>
</reference>
<dbReference type="AlphaFoldDB" id="A0A164NM59"/>